<organism evidence="1 2">
    <name type="scientific">Actinobacillus lignieresii</name>
    <dbReference type="NCBI Taxonomy" id="720"/>
    <lineage>
        <taxon>Bacteria</taxon>
        <taxon>Pseudomonadati</taxon>
        <taxon>Pseudomonadota</taxon>
        <taxon>Gammaproteobacteria</taxon>
        <taxon>Pasteurellales</taxon>
        <taxon>Pasteurellaceae</taxon>
        <taxon>Actinobacillus</taxon>
    </lineage>
</organism>
<dbReference type="Pfam" id="PF08942">
    <property type="entry name" value="DUF1919"/>
    <property type="match status" value="1"/>
</dbReference>
<evidence type="ECO:0000313" key="1">
    <source>
        <dbReference type="EMBL" id="SUT92281.1"/>
    </source>
</evidence>
<evidence type="ECO:0000313" key="2">
    <source>
        <dbReference type="Proteomes" id="UP000254253"/>
    </source>
</evidence>
<dbReference type="AlphaFoldDB" id="A0A380TWC3"/>
<accession>A0A380TWC3</accession>
<dbReference type="EMBL" id="UFRN01000002">
    <property type="protein sequence ID" value="SUT92281.1"/>
    <property type="molecule type" value="Genomic_DNA"/>
</dbReference>
<reference evidence="1 2" key="1">
    <citation type="submission" date="2018-06" db="EMBL/GenBank/DDBJ databases">
        <authorList>
            <consortium name="Pathogen Informatics"/>
            <person name="Doyle S."/>
        </authorList>
    </citation>
    <scope>NUCLEOTIDE SEQUENCE [LARGE SCALE GENOMIC DNA]</scope>
    <source>
        <strain evidence="1 2">NCTC4191</strain>
    </source>
</reference>
<dbReference type="Proteomes" id="UP000254253">
    <property type="component" value="Unassembled WGS sequence"/>
</dbReference>
<dbReference type="RefSeq" id="WP_005607422.1">
    <property type="nucleotide sequence ID" value="NZ_UFRM01000001.1"/>
</dbReference>
<sequence>MLKLAKKALNKFLRKTINRRNRQQLQNHTMSVLSINCNGAFILHDLNEQFRSPFVNLYLSPTDFLKYLKNMPHYMQAELTFIASEKNYPVGKLDDLTIHFMHYHSEQEAASKWAERSKRINLDNLFVMMTDRDGCTYQDLQEFDRLPFANKVVFTHKPYPELKSAFYIEGFENQTQVGDLFEFSGWDGKKYYDQLDYVNWFNGKGF</sequence>
<dbReference type="SUPFAM" id="SSF142795">
    <property type="entry name" value="CAC2185-like"/>
    <property type="match status" value="1"/>
</dbReference>
<proteinExistence type="predicted"/>
<protein>
    <submittedName>
        <fullName evidence="1">Exopolysaccharide biosynthesis protein</fullName>
    </submittedName>
</protein>
<gene>
    <name evidence="1" type="ORF">NCTC4191_00776</name>
</gene>
<dbReference type="InterPro" id="IPR037226">
    <property type="entry name" value="CAC2185-like_sf"/>
</dbReference>
<dbReference type="InterPro" id="IPR015037">
    <property type="entry name" value="DUF1919"/>
</dbReference>
<keyword evidence="2" id="KW-1185">Reference proteome</keyword>
<name>A0A380TWC3_ACTLI</name>